<evidence type="ECO:0000313" key="5">
    <source>
        <dbReference type="EMBL" id="RXG85182.1"/>
    </source>
</evidence>
<evidence type="ECO:0000256" key="4">
    <source>
        <dbReference type="ARBA" id="ARBA00023315"/>
    </source>
</evidence>
<dbReference type="Proteomes" id="UP000290174">
    <property type="component" value="Unassembled WGS sequence"/>
</dbReference>
<protein>
    <submittedName>
        <fullName evidence="5">Acetyltransferase</fullName>
    </submittedName>
</protein>
<proteinExistence type="inferred from homology"/>
<dbReference type="Pfam" id="PF00132">
    <property type="entry name" value="Hexapep"/>
    <property type="match status" value="1"/>
</dbReference>
<dbReference type="InterPro" id="IPR001451">
    <property type="entry name" value="Hexapep"/>
</dbReference>
<dbReference type="PROSITE" id="PS00101">
    <property type="entry name" value="HEXAPEP_TRANSFERASES"/>
    <property type="match status" value="1"/>
</dbReference>
<name>A0A4Q0Q7M5_9BRAD</name>
<evidence type="ECO:0000256" key="1">
    <source>
        <dbReference type="ARBA" id="ARBA00007274"/>
    </source>
</evidence>
<keyword evidence="3" id="KW-0677">Repeat</keyword>
<dbReference type="InterPro" id="IPR011004">
    <property type="entry name" value="Trimer_LpxA-like_sf"/>
</dbReference>
<dbReference type="InterPro" id="IPR018357">
    <property type="entry name" value="Hexapep_transf_CS"/>
</dbReference>
<comment type="caution">
    <text evidence="5">The sequence shown here is derived from an EMBL/GenBank/DDBJ whole genome shotgun (WGS) entry which is preliminary data.</text>
</comment>
<reference evidence="5 6" key="1">
    <citation type="submission" date="2018-11" db="EMBL/GenBank/DDBJ databases">
        <title>Bradyrhizobium sp. nov., isolated from effective nodules of peanut in China.</title>
        <authorList>
            <person name="Li Y."/>
        </authorList>
    </citation>
    <scope>NUCLEOTIDE SEQUENCE [LARGE SCALE GENOMIC DNA]</scope>
    <source>
        <strain evidence="5 6">CCBAU 51770</strain>
    </source>
</reference>
<evidence type="ECO:0000256" key="2">
    <source>
        <dbReference type="ARBA" id="ARBA00022679"/>
    </source>
</evidence>
<evidence type="ECO:0000256" key="3">
    <source>
        <dbReference type="ARBA" id="ARBA00022737"/>
    </source>
</evidence>
<gene>
    <name evidence="5" type="ORF">EAS61_36930</name>
</gene>
<dbReference type="EMBL" id="RKMK01000061">
    <property type="protein sequence ID" value="RXG85182.1"/>
    <property type="molecule type" value="Genomic_DNA"/>
</dbReference>
<evidence type="ECO:0000313" key="6">
    <source>
        <dbReference type="Proteomes" id="UP000290174"/>
    </source>
</evidence>
<keyword evidence="4" id="KW-0012">Acyltransferase</keyword>
<dbReference type="AlphaFoldDB" id="A0A4Q0Q7M5"/>
<dbReference type="PANTHER" id="PTHR43300:SF11">
    <property type="entry name" value="ACETYLTRANSFERASE RV3034C-RELATED"/>
    <property type="match status" value="1"/>
</dbReference>
<comment type="similarity">
    <text evidence="1">Belongs to the transferase hexapeptide repeat family.</text>
</comment>
<accession>A0A4Q0Q7M5</accession>
<dbReference type="Gene3D" id="2.160.10.10">
    <property type="entry name" value="Hexapeptide repeat proteins"/>
    <property type="match status" value="1"/>
</dbReference>
<dbReference type="PANTHER" id="PTHR43300">
    <property type="entry name" value="ACETYLTRANSFERASE"/>
    <property type="match status" value="1"/>
</dbReference>
<keyword evidence="2 5" id="KW-0808">Transferase</keyword>
<dbReference type="GO" id="GO:0016746">
    <property type="term" value="F:acyltransferase activity"/>
    <property type="evidence" value="ECO:0007669"/>
    <property type="project" value="UniProtKB-KW"/>
</dbReference>
<sequence length="173" mass="18512">MLIPLFRSVYQLREVGEGFQGPRSGMIKIGRGSRIGRYVYLGPRFECHCTVVIGDLCLVSSDCTIIGRDHVSDVVGTPTRLGVPVVGRPVTVFGMDVWIGMRTLIMEGVRVGAGAIVGAGALVTRDVPPYAIVGGVPAKIIGYRFSADEQAVHESMVRSRPNVLFGKDGPLNG</sequence>
<dbReference type="InterPro" id="IPR050179">
    <property type="entry name" value="Trans_hexapeptide_repeat"/>
</dbReference>
<organism evidence="5 6">
    <name type="scientific">Bradyrhizobium zhanjiangense</name>
    <dbReference type="NCBI Taxonomy" id="1325107"/>
    <lineage>
        <taxon>Bacteria</taxon>
        <taxon>Pseudomonadati</taxon>
        <taxon>Pseudomonadota</taxon>
        <taxon>Alphaproteobacteria</taxon>
        <taxon>Hyphomicrobiales</taxon>
        <taxon>Nitrobacteraceae</taxon>
        <taxon>Bradyrhizobium</taxon>
    </lineage>
</organism>
<dbReference type="SUPFAM" id="SSF51161">
    <property type="entry name" value="Trimeric LpxA-like enzymes"/>
    <property type="match status" value="1"/>
</dbReference>